<proteinExistence type="predicted"/>
<accession>A0A8J5SMT1</accession>
<organism evidence="2 3">
    <name type="scientific">Zizania palustris</name>
    <name type="common">Northern wild rice</name>
    <dbReference type="NCBI Taxonomy" id="103762"/>
    <lineage>
        <taxon>Eukaryota</taxon>
        <taxon>Viridiplantae</taxon>
        <taxon>Streptophyta</taxon>
        <taxon>Embryophyta</taxon>
        <taxon>Tracheophyta</taxon>
        <taxon>Spermatophyta</taxon>
        <taxon>Magnoliopsida</taxon>
        <taxon>Liliopsida</taxon>
        <taxon>Poales</taxon>
        <taxon>Poaceae</taxon>
        <taxon>BOP clade</taxon>
        <taxon>Oryzoideae</taxon>
        <taxon>Oryzeae</taxon>
        <taxon>Zizaniinae</taxon>
        <taxon>Zizania</taxon>
    </lineage>
</organism>
<dbReference type="AlphaFoldDB" id="A0A8J5SMT1"/>
<reference evidence="2" key="1">
    <citation type="journal article" date="2021" name="bioRxiv">
        <title>Whole Genome Assembly and Annotation of Northern Wild Rice, Zizania palustris L., Supports a Whole Genome Duplication in the Zizania Genus.</title>
        <authorList>
            <person name="Haas M."/>
            <person name="Kono T."/>
            <person name="Macchietto M."/>
            <person name="Millas R."/>
            <person name="McGilp L."/>
            <person name="Shao M."/>
            <person name="Duquette J."/>
            <person name="Hirsch C.N."/>
            <person name="Kimball J."/>
        </authorList>
    </citation>
    <scope>NUCLEOTIDE SEQUENCE</scope>
    <source>
        <tissue evidence="2">Fresh leaf tissue</tissue>
    </source>
</reference>
<gene>
    <name evidence="2" type="ORF">GUJ93_ZPchr0003g17585</name>
</gene>
<evidence type="ECO:0000313" key="3">
    <source>
        <dbReference type="Proteomes" id="UP000729402"/>
    </source>
</evidence>
<keyword evidence="3" id="KW-1185">Reference proteome</keyword>
<sequence length="135" mass="15083">MLPDCLQGVWLGVPVRCQSFRPRMMRGLVFYSSFWPPSFSRSLARLRELEREEKAARADGGGVAWRGGDRVDVGDFFIRMPAAAATQSGGGGDGRWGSVAVGHVKRRHRRGHLWRARRTDERDGDGAGQSIDREE</sequence>
<reference evidence="2" key="2">
    <citation type="submission" date="2021-02" db="EMBL/GenBank/DDBJ databases">
        <authorList>
            <person name="Kimball J.A."/>
            <person name="Haas M.W."/>
            <person name="Macchietto M."/>
            <person name="Kono T."/>
            <person name="Duquette J."/>
            <person name="Shao M."/>
        </authorList>
    </citation>
    <scope>NUCLEOTIDE SEQUENCE</scope>
    <source>
        <tissue evidence="2">Fresh leaf tissue</tissue>
    </source>
</reference>
<feature type="region of interest" description="Disordered" evidence="1">
    <location>
        <begin position="110"/>
        <end position="135"/>
    </location>
</feature>
<dbReference type="EMBL" id="JAAALK010000286">
    <property type="protein sequence ID" value="KAG8063580.1"/>
    <property type="molecule type" value="Genomic_DNA"/>
</dbReference>
<comment type="caution">
    <text evidence="2">The sequence shown here is derived from an EMBL/GenBank/DDBJ whole genome shotgun (WGS) entry which is preliminary data.</text>
</comment>
<dbReference type="Proteomes" id="UP000729402">
    <property type="component" value="Unassembled WGS sequence"/>
</dbReference>
<name>A0A8J5SMT1_ZIZPA</name>
<protein>
    <submittedName>
        <fullName evidence="2">Uncharacterized protein</fullName>
    </submittedName>
</protein>
<evidence type="ECO:0000256" key="1">
    <source>
        <dbReference type="SAM" id="MobiDB-lite"/>
    </source>
</evidence>
<evidence type="ECO:0000313" key="2">
    <source>
        <dbReference type="EMBL" id="KAG8063580.1"/>
    </source>
</evidence>